<protein>
    <submittedName>
        <fullName evidence="2">Uncharacterized protein</fullName>
    </submittedName>
</protein>
<name>A0A9W8Y292_9PLEO</name>
<feature type="compositionally biased region" description="Pro residues" evidence="1">
    <location>
        <begin position="224"/>
        <end position="239"/>
    </location>
</feature>
<dbReference type="AlphaFoldDB" id="A0A9W8Y292"/>
<keyword evidence="3" id="KW-1185">Reference proteome</keyword>
<dbReference type="EMBL" id="JAPEUY010000016">
    <property type="protein sequence ID" value="KAJ4365241.1"/>
    <property type="molecule type" value="Genomic_DNA"/>
</dbReference>
<dbReference type="OrthoDB" id="3799444at2759"/>
<evidence type="ECO:0000313" key="2">
    <source>
        <dbReference type="EMBL" id="KAJ4365241.1"/>
    </source>
</evidence>
<feature type="compositionally biased region" description="Acidic residues" evidence="1">
    <location>
        <begin position="72"/>
        <end position="88"/>
    </location>
</feature>
<feature type="compositionally biased region" description="Basic residues" evidence="1">
    <location>
        <begin position="273"/>
        <end position="288"/>
    </location>
</feature>
<comment type="caution">
    <text evidence="2">The sequence shown here is derived from an EMBL/GenBank/DDBJ whole genome shotgun (WGS) entry which is preliminary data.</text>
</comment>
<evidence type="ECO:0000256" key="1">
    <source>
        <dbReference type="SAM" id="MobiDB-lite"/>
    </source>
</evidence>
<feature type="region of interest" description="Disordered" evidence="1">
    <location>
        <begin position="214"/>
        <end position="248"/>
    </location>
</feature>
<organism evidence="2 3">
    <name type="scientific">Neocucurbitaria cava</name>
    <dbReference type="NCBI Taxonomy" id="798079"/>
    <lineage>
        <taxon>Eukaryota</taxon>
        <taxon>Fungi</taxon>
        <taxon>Dikarya</taxon>
        <taxon>Ascomycota</taxon>
        <taxon>Pezizomycotina</taxon>
        <taxon>Dothideomycetes</taxon>
        <taxon>Pleosporomycetidae</taxon>
        <taxon>Pleosporales</taxon>
        <taxon>Pleosporineae</taxon>
        <taxon>Cucurbitariaceae</taxon>
        <taxon>Neocucurbitaria</taxon>
    </lineage>
</organism>
<accession>A0A9W8Y292</accession>
<gene>
    <name evidence="2" type="ORF">N0V83_008859</name>
</gene>
<evidence type="ECO:0000313" key="3">
    <source>
        <dbReference type="Proteomes" id="UP001140560"/>
    </source>
</evidence>
<feature type="region of interest" description="Disordered" evidence="1">
    <location>
        <begin position="273"/>
        <end position="302"/>
    </location>
</feature>
<feature type="region of interest" description="Disordered" evidence="1">
    <location>
        <begin position="1"/>
        <end position="42"/>
    </location>
</feature>
<sequence>MDPNMKIRRKDSYGRCGTEIQGPVAGIPEPPAEAAEREASYTSSVLSDADEDMMMVDEIELNDEDARRQEEEGYENMDEEDEEDEDEDETYIEHYGIEDHPYDTNFHRKLPRTRTRTVEAELDLTRSQSKQLRTCINEEMKKAGILGRMSSSPFSSSKAEARRQQHDATLRQIIQTAKHKLVFLRHTVVEEKRLDQWLLARMVIYSRKKKHDEFMTGTEEEVPSPSPSPPPSPTPPERPAPQSSSSVAYAGHDHDLRSVEADLAEGAFRGLRRGRRRERRRERRRGRERAHQSSSALAASFDNLHIEQPLDAALQNLNLMSHESPGTASADPPPPPASNAAMFDETAFLIRVVNSTTMPGIKVQIYELISSSSRRDSHPPLPEAIEDLSLENFTELLSAQVGFDVRGRISIVLPRGGLLMPAERRLRLTTEDQWRTVLWTVYIERERTVELVVERDG</sequence>
<feature type="region of interest" description="Disordered" evidence="1">
    <location>
        <begin position="60"/>
        <end position="88"/>
    </location>
</feature>
<proteinExistence type="predicted"/>
<reference evidence="2" key="1">
    <citation type="submission" date="2022-10" db="EMBL/GenBank/DDBJ databases">
        <title>Tapping the CABI collections for fungal endophytes: first genome assemblies for Collariella, Neodidymelliopsis, Ascochyta clinopodiicola, Didymella pomorum, Didymosphaeria variabile, Neocosmospora piperis and Neocucurbitaria cava.</title>
        <authorList>
            <person name="Hill R."/>
        </authorList>
    </citation>
    <scope>NUCLEOTIDE SEQUENCE</scope>
    <source>
        <strain evidence="2">IMI 356814</strain>
    </source>
</reference>
<dbReference type="Proteomes" id="UP001140560">
    <property type="component" value="Unassembled WGS sequence"/>
</dbReference>